<dbReference type="InterPro" id="IPR011989">
    <property type="entry name" value="ARM-like"/>
</dbReference>
<organism evidence="8 9">
    <name type="scientific">Myriangium duriaei CBS 260.36</name>
    <dbReference type="NCBI Taxonomy" id="1168546"/>
    <lineage>
        <taxon>Eukaryota</taxon>
        <taxon>Fungi</taxon>
        <taxon>Dikarya</taxon>
        <taxon>Ascomycota</taxon>
        <taxon>Pezizomycotina</taxon>
        <taxon>Dothideomycetes</taxon>
        <taxon>Dothideomycetidae</taxon>
        <taxon>Myriangiales</taxon>
        <taxon>Myriangiaceae</taxon>
        <taxon>Myriangium</taxon>
    </lineage>
</organism>
<feature type="compositionally biased region" description="Acidic residues" evidence="6">
    <location>
        <begin position="753"/>
        <end position="790"/>
    </location>
</feature>
<dbReference type="InterPro" id="IPR016024">
    <property type="entry name" value="ARM-type_fold"/>
</dbReference>
<evidence type="ECO:0000256" key="3">
    <source>
        <dbReference type="ARBA" id="ARBA00022448"/>
    </source>
</evidence>
<feature type="compositionally biased region" description="Basic and acidic residues" evidence="6">
    <location>
        <begin position="737"/>
        <end position="747"/>
    </location>
</feature>
<comment type="similarity">
    <text evidence="2">Belongs to the adaptor complexes large subunit family.</text>
</comment>
<dbReference type="PIRSF" id="PIRSF037096">
    <property type="entry name" value="AP3_complex_beta"/>
    <property type="match status" value="1"/>
</dbReference>
<evidence type="ECO:0000259" key="7">
    <source>
        <dbReference type="Pfam" id="PF01602"/>
    </source>
</evidence>
<evidence type="ECO:0000256" key="5">
    <source>
        <dbReference type="ARBA" id="ARBA00023136"/>
    </source>
</evidence>
<evidence type="ECO:0000313" key="9">
    <source>
        <dbReference type="Proteomes" id="UP000799439"/>
    </source>
</evidence>
<dbReference type="EMBL" id="ML996086">
    <property type="protein sequence ID" value="KAF2152553.1"/>
    <property type="molecule type" value="Genomic_DNA"/>
</dbReference>
<evidence type="ECO:0000256" key="6">
    <source>
        <dbReference type="SAM" id="MobiDB-lite"/>
    </source>
</evidence>
<comment type="subcellular location">
    <subcellularLocation>
        <location evidence="1">Endomembrane system</location>
    </subcellularLocation>
</comment>
<name>A0A9P4J521_9PEZI</name>
<evidence type="ECO:0000256" key="2">
    <source>
        <dbReference type="ARBA" id="ARBA00006613"/>
    </source>
</evidence>
<dbReference type="Pfam" id="PF01602">
    <property type="entry name" value="Adaptin_N"/>
    <property type="match status" value="1"/>
</dbReference>
<evidence type="ECO:0000313" key="8">
    <source>
        <dbReference type="EMBL" id="KAF2152553.1"/>
    </source>
</evidence>
<dbReference type="AlphaFoldDB" id="A0A9P4J521"/>
<accession>A0A9P4J521</accession>
<dbReference type="InterPro" id="IPR026740">
    <property type="entry name" value="AP3_beta"/>
</dbReference>
<dbReference type="GO" id="GO:0016192">
    <property type="term" value="P:vesicle-mediated transport"/>
    <property type="evidence" value="ECO:0007669"/>
    <property type="project" value="InterPro"/>
</dbReference>
<feature type="region of interest" description="Disordered" evidence="6">
    <location>
        <begin position="737"/>
        <end position="797"/>
    </location>
</feature>
<reference evidence="8" key="1">
    <citation type="journal article" date="2020" name="Stud. Mycol.">
        <title>101 Dothideomycetes genomes: a test case for predicting lifestyles and emergence of pathogens.</title>
        <authorList>
            <person name="Haridas S."/>
            <person name="Albert R."/>
            <person name="Binder M."/>
            <person name="Bloem J."/>
            <person name="Labutti K."/>
            <person name="Salamov A."/>
            <person name="Andreopoulos B."/>
            <person name="Baker S."/>
            <person name="Barry K."/>
            <person name="Bills G."/>
            <person name="Bluhm B."/>
            <person name="Cannon C."/>
            <person name="Castanera R."/>
            <person name="Culley D."/>
            <person name="Daum C."/>
            <person name="Ezra D."/>
            <person name="Gonzalez J."/>
            <person name="Henrissat B."/>
            <person name="Kuo A."/>
            <person name="Liang C."/>
            <person name="Lipzen A."/>
            <person name="Lutzoni F."/>
            <person name="Magnuson J."/>
            <person name="Mondo S."/>
            <person name="Nolan M."/>
            <person name="Ohm R."/>
            <person name="Pangilinan J."/>
            <person name="Park H.-J."/>
            <person name="Ramirez L."/>
            <person name="Alfaro M."/>
            <person name="Sun H."/>
            <person name="Tritt A."/>
            <person name="Yoshinaga Y."/>
            <person name="Zwiers L.-H."/>
            <person name="Turgeon B."/>
            <person name="Goodwin S."/>
            <person name="Spatafora J."/>
            <person name="Crous P."/>
            <person name="Grigoriev I."/>
        </authorList>
    </citation>
    <scope>NUCLEOTIDE SEQUENCE</scope>
    <source>
        <strain evidence="8">CBS 260.36</strain>
    </source>
</reference>
<keyword evidence="3" id="KW-0813">Transport</keyword>
<dbReference type="PANTHER" id="PTHR11134">
    <property type="entry name" value="ADAPTOR COMPLEX SUBUNIT BETA FAMILY MEMBER"/>
    <property type="match status" value="1"/>
</dbReference>
<dbReference type="GO" id="GO:0030123">
    <property type="term" value="C:AP-3 adaptor complex"/>
    <property type="evidence" value="ECO:0007669"/>
    <property type="project" value="InterPro"/>
</dbReference>
<dbReference type="Proteomes" id="UP000799439">
    <property type="component" value="Unassembled WGS sequence"/>
</dbReference>
<dbReference type="InterPro" id="IPR002553">
    <property type="entry name" value="Clathrin/coatomer_adapt-like_N"/>
</dbReference>
<keyword evidence="4" id="KW-0653">Protein transport</keyword>
<gene>
    <name evidence="8" type="ORF">K461DRAFT_226088</name>
</gene>
<dbReference type="SUPFAM" id="SSF48371">
    <property type="entry name" value="ARM repeat"/>
    <property type="match status" value="1"/>
</dbReference>
<evidence type="ECO:0000256" key="4">
    <source>
        <dbReference type="ARBA" id="ARBA00022927"/>
    </source>
</evidence>
<dbReference type="InterPro" id="IPR026739">
    <property type="entry name" value="AP_beta"/>
</dbReference>
<feature type="domain" description="Clathrin/coatomer adaptor adaptin-like N-terminal" evidence="7">
    <location>
        <begin position="39"/>
        <end position="635"/>
    </location>
</feature>
<dbReference type="GO" id="GO:0012505">
    <property type="term" value="C:endomembrane system"/>
    <property type="evidence" value="ECO:0007669"/>
    <property type="project" value="UniProtKB-SubCell"/>
</dbReference>
<sequence>MESISRVSNFLEAARELTLEASRDASSARKPLRPLPPAQIQKLLDSRSERDVLDGLRRVIAMQYTSSLTTTLPFFPAVLKTLSHPTSATRPLVYAYLLHHAEADPDTALLAINTIQKSLSDTNPRVRAMALKTMSGIRVPVISQIVSLAIKKGVADMSPVVRKTAAFACVKCVRLDPSTLPQITDYIGQLIGDPQYYVAGAAVAAFFEVCPERLDLIHKHYRGLVRKMVDMDEWGQIATLKLLTIYSRKCFPYRTRRIRKNEKSQAERAKSFYDDEPAAAEDEAHDGDFVEEQALDPDLELFLNGCSPLLQSRTSAVILSVVHAFFALAPEKYLPQAIGPLVALLRSPVDTRLISLYNTVQVALCYPTLFVPYYRHFILHHLDSPQVFRLKLEILTLIFPYCTSEEQSLTMAELEHFSRSHDPSIVREAVRAIGRCAQSSTIATSRCLKLLLRQIHAQDQTLVAEALEVIRHLIQQDPQRHKRTIIRLAKNLDTLRGDKARASVIWLVGEFAGLTSLEQSVAPDVLRILIRSYADEGDEVRAQIVLLAAKVYLLWLNEQNKAHKDSGPPKQVEAPLQPLEGDENGFRNDPPPQTEVGEEKQHIIELLWQHTLLLARYTPDYDLRDRARLFRALLSVPASTELASLLLLAPKPVPLAPSPGETRRGLELGSATLVVGDEAGVAGLKGYEALPEWVKEGEEPDPRLREADDRRDTGLEKKVAAGRMLDEAVKIDRVFDTAPGREKEKTLEGWLAESEEEESSEEESGSEETESEESEEESSEEEDEETDDEDERRGLVR</sequence>
<feature type="region of interest" description="Disordered" evidence="6">
    <location>
        <begin position="562"/>
        <end position="598"/>
    </location>
</feature>
<dbReference type="OrthoDB" id="10254310at2759"/>
<evidence type="ECO:0000256" key="1">
    <source>
        <dbReference type="ARBA" id="ARBA00004308"/>
    </source>
</evidence>
<comment type="caution">
    <text evidence="8">The sequence shown here is derived from an EMBL/GenBank/DDBJ whole genome shotgun (WGS) entry which is preliminary data.</text>
</comment>
<dbReference type="GO" id="GO:0006886">
    <property type="term" value="P:intracellular protein transport"/>
    <property type="evidence" value="ECO:0007669"/>
    <property type="project" value="InterPro"/>
</dbReference>
<dbReference type="Gene3D" id="1.25.10.10">
    <property type="entry name" value="Leucine-rich Repeat Variant"/>
    <property type="match status" value="1"/>
</dbReference>
<proteinExistence type="inferred from homology"/>
<keyword evidence="9" id="KW-1185">Reference proteome</keyword>
<keyword evidence="5" id="KW-0472">Membrane</keyword>
<feature type="region of interest" description="Disordered" evidence="6">
    <location>
        <begin position="694"/>
        <end position="715"/>
    </location>
</feature>
<protein>
    <submittedName>
        <fullName evidence="8">ARM repeat-containing protein</fullName>
    </submittedName>
</protein>